<evidence type="ECO:0000256" key="1">
    <source>
        <dbReference type="SAM" id="MobiDB-lite"/>
    </source>
</evidence>
<evidence type="ECO:0000313" key="2">
    <source>
        <dbReference type="EMBL" id="KIK95520.1"/>
    </source>
</evidence>
<protein>
    <submittedName>
        <fullName evidence="2">Uncharacterized protein</fullName>
    </submittedName>
</protein>
<feature type="compositionally biased region" description="Acidic residues" evidence="1">
    <location>
        <begin position="114"/>
        <end position="124"/>
    </location>
</feature>
<reference evidence="3" key="2">
    <citation type="submission" date="2015-01" db="EMBL/GenBank/DDBJ databases">
        <title>Evolutionary Origins and Diversification of the Mycorrhizal Mutualists.</title>
        <authorList>
            <consortium name="DOE Joint Genome Institute"/>
            <consortium name="Mycorrhizal Genomics Consortium"/>
            <person name="Kohler A."/>
            <person name="Kuo A."/>
            <person name="Nagy L.G."/>
            <person name="Floudas D."/>
            <person name="Copeland A."/>
            <person name="Barry K.W."/>
            <person name="Cichocki N."/>
            <person name="Veneault-Fourrey C."/>
            <person name="LaButti K."/>
            <person name="Lindquist E.A."/>
            <person name="Lipzen A."/>
            <person name="Lundell T."/>
            <person name="Morin E."/>
            <person name="Murat C."/>
            <person name="Riley R."/>
            <person name="Ohm R."/>
            <person name="Sun H."/>
            <person name="Tunlid A."/>
            <person name="Henrissat B."/>
            <person name="Grigoriev I.V."/>
            <person name="Hibbett D.S."/>
            <person name="Martin F."/>
        </authorList>
    </citation>
    <scope>NUCLEOTIDE SEQUENCE [LARGE SCALE GENOMIC DNA]</scope>
    <source>
        <strain evidence="3">Ve08.2h10</strain>
    </source>
</reference>
<feature type="compositionally biased region" description="Polar residues" evidence="1">
    <location>
        <begin position="167"/>
        <end position="179"/>
    </location>
</feature>
<dbReference type="AlphaFoldDB" id="A0A0D0E982"/>
<name>A0A0D0E982_9AGAM</name>
<evidence type="ECO:0000313" key="3">
    <source>
        <dbReference type="Proteomes" id="UP000054538"/>
    </source>
</evidence>
<feature type="compositionally biased region" description="Polar residues" evidence="1">
    <location>
        <begin position="61"/>
        <end position="71"/>
    </location>
</feature>
<feature type="region of interest" description="Disordered" evidence="1">
    <location>
        <begin position="160"/>
        <end position="179"/>
    </location>
</feature>
<accession>A0A0D0E982</accession>
<gene>
    <name evidence="2" type="ORF">PAXRUDRAFT_11402</name>
</gene>
<dbReference type="HOGENOM" id="CLU_1503935_0_0_1"/>
<keyword evidence="3" id="KW-1185">Reference proteome</keyword>
<organism evidence="2 3">
    <name type="scientific">Paxillus rubicundulus Ve08.2h10</name>
    <dbReference type="NCBI Taxonomy" id="930991"/>
    <lineage>
        <taxon>Eukaryota</taxon>
        <taxon>Fungi</taxon>
        <taxon>Dikarya</taxon>
        <taxon>Basidiomycota</taxon>
        <taxon>Agaricomycotina</taxon>
        <taxon>Agaricomycetes</taxon>
        <taxon>Agaricomycetidae</taxon>
        <taxon>Boletales</taxon>
        <taxon>Paxilineae</taxon>
        <taxon>Paxillaceae</taxon>
        <taxon>Paxillus</taxon>
    </lineage>
</organism>
<reference evidence="2 3" key="1">
    <citation type="submission" date="2014-04" db="EMBL/GenBank/DDBJ databases">
        <authorList>
            <consortium name="DOE Joint Genome Institute"/>
            <person name="Kuo A."/>
            <person name="Kohler A."/>
            <person name="Jargeat P."/>
            <person name="Nagy L.G."/>
            <person name="Floudas D."/>
            <person name="Copeland A."/>
            <person name="Barry K.W."/>
            <person name="Cichocki N."/>
            <person name="Veneault-Fourrey C."/>
            <person name="LaButti K."/>
            <person name="Lindquist E.A."/>
            <person name="Lipzen A."/>
            <person name="Lundell T."/>
            <person name="Morin E."/>
            <person name="Murat C."/>
            <person name="Sun H."/>
            <person name="Tunlid A."/>
            <person name="Henrissat B."/>
            <person name="Grigoriev I.V."/>
            <person name="Hibbett D.S."/>
            <person name="Martin F."/>
            <person name="Nordberg H.P."/>
            <person name="Cantor M.N."/>
            <person name="Hua S.X."/>
        </authorList>
    </citation>
    <scope>NUCLEOTIDE SEQUENCE [LARGE SCALE GENOMIC DNA]</scope>
    <source>
        <strain evidence="2 3">Ve08.2h10</strain>
    </source>
</reference>
<feature type="region of interest" description="Disordered" evidence="1">
    <location>
        <begin position="61"/>
        <end position="141"/>
    </location>
</feature>
<dbReference type="InParanoid" id="A0A0D0E982"/>
<dbReference type="Proteomes" id="UP000054538">
    <property type="component" value="Unassembled WGS sequence"/>
</dbReference>
<dbReference type="OrthoDB" id="2707980at2759"/>
<dbReference type="EMBL" id="KN825037">
    <property type="protein sequence ID" value="KIK95520.1"/>
    <property type="molecule type" value="Genomic_DNA"/>
</dbReference>
<sequence length="179" mass="20265">MDSRHSWAMLSKGIERWLVNDVQTTSIPQWAWDRDTFWLAYVATYPTFPNGTQQKLKTSFVKNSGKNSPQGDSAEPSRTRVNPYSLGISAEHRRKGKSCLKEAFDFPPESSTPETEEEFEQTEEPSEKDPRPPSPIDVEPTMQTFVTFTKHFDNTMSEKATEIKVGTPTNFDGNPNNAS</sequence>
<proteinExistence type="predicted"/>